<dbReference type="PANTHER" id="PTHR11017:SF570">
    <property type="entry name" value="DISEASE RESISTANCE PROTEIN (TIR-NBS CLASS)-RELATED"/>
    <property type="match status" value="1"/>
</dbReference>
<sequence>MMRSDSNGSTDSFHSCSSADLTPTSLPSGEYEVFLSFRGPDVRKTFADHLYTSLVRSKFRTFRDEEELRKGGTIGPSIIRAITESKIYIPILTPNYASSKWCLQELAKMVECWKSGGGAKGQHIILPVFLFVDPRDVRHTESGSYKEAFEQHSQKHDPETVLEWKEALQEVGRMKGYHVTESDGHGSIIDKILTEVELHLRANYKLVTDELVGIDSPVDEVVGLLNLDSSASEKIIGIHGMGGLGKTTLAKAVYDKVFTRFERCFFLENIRDTLSEKNGVLIMQNKIISGILRKDFNEAKYASDGIRIIRDRVCRHKLLIVLDDVDEKFQFDEVLGKLDNFSMDSRFLITTRDARGLELLRECKMFELQEMSPDHSLTLFNKNAFGVDCPPEDYAILSKEFVQAAAGLPLYIKVIGSLLFCMDKIFWEEKLEELKKISPTKVQERLKISYNELTHNEKQIFLDIACYFIGLSKIEPILMWSDCDFYPESTIRYLTQRSLIKLQRSEVKGDDINTFQMHNHVRDLGRAIVREENNQNPYKRSRIWSNKDAIDMLKHKKGTDCVEVLTVDMEGEDLILTNKELEKLTRLRYLSVSNARLAGDFKDVLPNLRWLRLHSCDSVPTGLYLNKLVDLELVDCSVRDGWKGWNELKVARKLKAVSLKRCFHLKKVPDFSDCEDLEWLAFSECRKMRGEVDIGNFKSLRYLLISNTKITKIKGEIGRLRNLKYLHADHSSLKEVPAGISKLSSLEWLSLTLTDPYKSDFTEMLPASLTVLSISNDMQKSSPDISVDNLQRLPNLSNLINLSMLILDVGIGEILGLGELKMLEYLVIERAPRVVHLDGLENLVLLKTISVKGCPVLGKLPSLVALTRLEVLWIVDCPLITEVHGVGQLWESLSNLNVVGCSALIGLEALHSMVKLRSLILMGAKITETVPSSLSMFTQLTTLGLCFMSQEQFPNLSNLKNLRELGMDYCLELIEVPGLDTLESLEYLSLSGCQSIRKVPDLSGMKKLKTLDVEGCIQLKEVEGLERLESLEELKMSGCKSIEELPNLSGLKNLRELLLKGCIQLKEVNGLEGLELTVFEARKRIKGKYVMKSFARHGKQLLTSRSKFSGLFHSFTSLH</sequence>
<dbReference type="SUPFAM" id="SSF52058">
    <property type="entry name" value="L domain-like"/>
    <property type="match status" value="2"/>
</dbReference>
<dbReference type="SMART" id="SM00255">
    <property type="entry name" value="TIR"/>
    <property type="match status" value="1"/>
</dbReference>
<dbReference type="GO" id="GO:0006952">
    <property type="term" value="P:defense response"/>
    <property type="evidence" value="ECO:0007669"/>
    <property type="project" value="UniProtKB-KW"/>
</dbReference>
<dbReference type="InterPro" id="IPR035897">
    <property type="entry name" value="Toll_tir_struct_dom_sf"/>
</dbReference>
<dbReference type="SUPFAM" id="SSF52200">
    <property type="entry name" value="Toll/Interleukin receptor TIR domain"/>
    <property type="match status" value="1"/>
</dbReference>
<dbReference type="Pfam" id="PF23598">
    <property type="entry name" value="LRR_14"/>
    <property type="match status" value="1"/>
</dbReference>
<dbReference type="InterPro" id="IPR044974">
    <property type="entry name" value="Disease_R_plants"/>
</dbReference>
<evidence type="ECO:0000313" key="6">
    <source>
        <dbReference type="EMBL" id="CAC35333.1"/>
    </source>
</evidence>
<dbReference type="AlphaFoldDB" id="Q9ARB3"/>
<keyword evidence="3" id="KW-0611">Plant defense</keyword>
<dbReference type="PANTHER" id="PTHR11017">
    <property type="entry name" value="LEUCINE-RICH REPEAT-CONTAINING PROTEIN"/>
    <property type="match status" value="1"/>
</dbReference>
<dbReference type="PRINTS" id="PR00364">
    <property type="entry name" value="DISEASERSIST"/>
</dbReference>
<dbReference type="InterPro" id="IPR002182">
    <property type="entry name" value="NB-ARC"/>
</dbReference>
<accession>Q9ARB3</accession>
<dbReference type="Pfam" id="PF01582">
    <property type="entry name" value="TIR"/>
    <property type="match status" value="1"/>
</dbReference>
<feature type="domain" description="TIR" evidence="5">
    <location>
        <begin position="29"/>
        <end position="196"/>
    </location>
</feature>
<dbReference type="FunFam" id="3.40.50.10140:FF:000007">
    <property type="entry name" value="Disease resistance protein (TIR-NBS-LRR class)"/>
    <property type="match status" value="1"/>
</dbReference>
<dbReference type="Pfam" id="PF00931">
    <property type="entry name" value="NB-ARC"/>
    <property type="match status" value="1"/>
</dbReference>
<evidence type="ECO:0000259" key="5">
    <source>
        <dbReference type="PROSITE" id="PS50104"/>
    </source>
</evidence>
<evidence type="ECO:0000256" key="3">
    <source>
        <dbReference type="ARBA" id="ARBA00022821"/>
    </source>
</evidence>
<gene>
    <name evidence="6" type="primary">N2-C</name>
</gene>
<dbReference type="Gene3D" id="3.40.50.10140">
    <property type="entry name" value="Toll/interleukin-1 receptor homology (TIR) domain"/>
    <property type="match status" value="1"/>
</dbReference>
<dbReference type="GO" id="GO:0007165">
    <property type="term" value="P:signal transduction"/>
    <property type="evidence" value="ECO:0007669"/>
    <property type="project" value="InterPro"/>
</dbReference>
<dbReference type="GO" id="GO:0051707">
    <property type="term" value="P:response to other organism"/>
    <property type="evidence" value="ECO:0007669"/>
    <property type="project" value="UniProtKB-ARBA"/>
</dbReference>
<name>Q9ARB3_LINUS</name>
<evidence type="ECO:0000256" key="4">
    <source>
        <dbReference type="ARBA" id="ARBA00023027"/>
    </source>
</evidence>
<dbReference type="Gene3D" id="3.40.50.300">
    <property type="entry name" value="P-loop containing nucleotide triphosphate hydrolases"/>
    <property type="match status" value="1"/>
</dbReference>
<dbReference type="InterPro" id="IPR055414">
    <property type="entry name" value="LRR_R13L4/SHOC2-like"/>
</dbReference>
<keyword evidence="2" id="KW-0677">Repeat</keyword>
<dbReference type="Pfam" id="PF23282">
    <property type="entry name" value="WHD_ROQ1"/>
    <property type="match status" value="1"/>
</dbReference>
<dbReference type="EMBL" id="AJ310158">
    <property type="protein sequence ID" value="CAC35333.1"/>
    <property type="molecule type" value="Genomic_DNA"/>
</dbReference>
<evidence type="ECO:0000256" key="2">
    <source>
        <dbReference type="ARBA" id="ARBA00022737"/>
    </source>
</evidence>
<dbReference type="InterPro" id="IPR027417">
    <property type="entry name" value="P-loop_NTPase"/>
</dbReference>
<dbReference type="GO" id="GO:0043531">
    <property type="term" value="F:ADP binding"/>
    <property type="evidence" value="ECO:0007669"/>
    <property type="project" value="InterPro"/>
</dbReference>
<keyword evidence="1" id="KW-0433">Leucine-rich repeat</keyword>
<dbReference type="InterPro" id="IPR042197">
    <property type="entry name" value="Apaf_helical"/>
</dbReference>
<protein>
    <submittedName>
        <fullName evidence="6">N2-C protein</fullName>
    </submittedName>
</protein>
<proteinExistence type="predicted"/>
<dbReference type="PROSITE" id="PS50104">
    <property type="entry name" value="TIR"/>
    <property type="match status" value="1"/>
</dbReference>
<evidence type="ECO:0000256" key="1">
    <source>
        <dbReference type="ARBA" id="ARBA00022614"/>
    </source>
</evidence>
<dbReference type="SUPFAM" id="SSF52540">
    <property type="entry name" value="P-loop containing nucleoside triphosphate hydrolases"/>
    <property type="match status" value="1"/>
</dbReference>
<dbReference type="Gene3D" id="1.10.8.430">
    <property type="entry name" value="Helical domain of apoptotic protease-activating factors"/>
    <property type="match status" value="1"/>
</dbReference>
<organism evidence="6">
    <name type="scientific">Linum usitatissimum</name>
    <name type="common">Flax</name>
    <name type="synonym">Linum humile</name>
    <dbReference type="NCBI Taxonomy" id="4006"/>
    <lineage>
        <taxon>Eukaryota</taxon>
        <taxon>Viridiplantae</taxon>
        <taxon>Streptophyta</taxon>
        <taxon>Embryophyta</taxon>
        <taxon>Tracheophyta</taxon>
        <taxon>Spermatophyta</taxon>
        <taxon>Magnoliopsida</taxon>
        <taxon>eudicotyledons</taxon>
        <taxon>Gunneridae</taxon>
        <taxon>Pentapetalae</taxon>
        <taxon>rosids</taxon>
        <taxon>fabids</taxon>
        <taxon>Malpighiales</taxon>
        <taxon>Linaceae</taxon>
        <taxon>Linum</taxon>
    </lineage>
</organism>
<dbReference type="InterPro" id="IPR000157">
    <property type="entry name" value="TIR_dom"/>
</dbReference>
<keyword evidence="4" id="KW-0520">NAD</keyword>
<dbReference type="InterPro" id="IPR032675">
    <property type="entry name" value="LRR_dom_sf"/>
</dbReference>
<reference evidence="6" key="1">
    <citation type="journal article" date="2001" name="Plant J.">
        <title>Contrasting modes of evolution acting on the complex N locus for rust resistance in flax.</title>
        <authorList>
            <person name="Dodds P.N."/>
            <person name="Lawrence G.J."/>
            <person name="Ellis J.G."/>
        </authorList>
    </citation>
    <scope>NUCLEOTIDE SEQUENCE</scope>
</reference>
<dbReference type="Gene3D" id="3.80.10.10">
    <property type="entry name" value="Ribonuclease Inhibitor"/>
    <property type="match status" value="3"/>
</dbReference>
<dbReference type="InterPro" id="IPR058192">
    <property type="entry name" value="WHD_ROQ1-like"/>
</dbReference>